<dbReference type="Gene3D" id="3.30.70.330">
    <property type="match status" value="2"/>
</dbReference>
<feature type="region of interest" description="Disordered" evidence="3">
    <location>
        <begin position="241"/>
        <end position="325"/>
    </location>
</feature>
<proteinExistence type="predicted"/>
<accession>R9ABZ2</accession>
<name>R9ABZ2_WALI9</name>
<evidence type="ECO:0000256" key="2">
    <source>
        <dbReference type="PROSITE-ProRule" id="PRU00176"/>
    </source>
</evidence>
<dbReference type="GeneID" id="20374460"/>
<dbReference type="GO" id="GO:0003723">
    <property type="term" value="F:RNA binding"/>
    <property type="evidence" value="ECO:0007669"/>
    <property type="project" value="UniProtKB-UniRule"/>
</dbReference>
<dbReference type="SMART" id="SM00360">
    <property type="entry name" value="RRM"/>
    <property type="match status" value="2"/>
</dbReference>
<evidence type="ECO:0000256" key="1">
    <source>
        <dbReference type="ARBA" id="ARBA00022884"/>
    </source>
</evidence>
<feature type="region of interest" description="Disordered" evidence="3">
    <location>
        <begin position="1"/>
        <end position="34"/>
    </location>
</feature>
<feature type="region of interest" description="Disordered" evidence="3">
    <location>
        <begin position="517"/>
        <end position="594"/>
    </location>
</feature>
<feature type="region of interest" description="Disordered" evidence="3">
    <location>
        <begin position="396"/>
        <end position="466"/>
    </location>
</feature>
<dbReference type="AlphaFoldDB" id="R9ABZ2"/>
<dbReference type="PROSITE" id="PS50102">
    <property type="entry name" value="RRM"/>
    <property type="match status" value="1"/>
</dbReference>
<dbReference type="OrthoDB" id="439808at2759"/>
<feature type="compositionally biased region" description="Low complexity" evidence="3">
    <location>
        <begin position="268"/>
        <end position="287"/>
    </location>
</feature>
<gene>
    <name evidence="5" type="ORF">J056_001508</name>
</gene>
<sequence>MPADRSKHVHHPLPQNPASFDGDPEQHSQPHERVQRVKPCRTLFVRNIAYEADSALIRTPFESYGELANFFDLIKRRGMCFITYFDVRAAESAFNAMQGSHIGGRPLDVHYSLPQADETSQPCDRGKHQGTLSVWLESCTEPINDSALSDLFEQYGQVKDIRDYDDRSDSRYVEFFDERSALAAFDNLNMKPWLDGTLNLYFEWDCPMVSAPKKSGGYADKMGAEHLVNNPPRDFSAAALNESASKSAAKRSRRGGQRRSKNRRGDSISDGPGVSGVSGTPSAPSAPRSYGHNSNESNVRNAYSNRQISRPPQPQQHYGGYLPATLSSTPAPYNAANAYGTTLDTSRLADAQRVQALLSSLNPSTLNMNMNVNPSVGGAAVGAGAGAGAGAMQMPTHAPAPAHTAHTAPPMMPTPPFMQPTQPPYYASQSPPLGMQPHPHPHTHAHTHTPHAPQPPQPQPQQQQSSLPPNIMSILQAASSNVSGSGSGSVGGYAPAPVGAGAGAMPGMGIGMGGGAGAGYQSAQPNAPQQPMYNGYQTMQPVSSVPGMSTAGRDPRIQQRQPVQPVQPVQQQSIHQQQPVQPQQAPSEAPPNPQSVQALLSMLNSQKTIPSKMKFISTISVAILALTSTVLAWDRSQLKCGPEGFPTEYTLFNSNQKNFTPEQQAIAQRHWDDAYGCEAKNAALDAAGL</sequence>
<dbReference type="SUPFAM" id="SSF54928">
    <property type="entry name" value="RNA-binding domain, RBD"/>
    <property type="match status" value="1"/>
</dbReference>
<dbReference type="InterPro" id="IPR035979">
    <property type="entry name" value="RBD_domain_sf"/>
</dbReference>
<dbReference type="EMBL" id="KE007239">
    <property type="protein sequence ID" value="EOQ99676.1"/>
    <property type="molecule type" value="Genomic_DNA"/>
</dbReference>
<dbReference type="RefSeq" id="XP_009269411.1">
    <property type="nucleotide sequence ID" value="XM_009271136.1"/>
</dbReference>
<dbReference type="STRING" id="1299270.R9ABZ2"/>
<feature type="compositionally biased region" description="Low complexity" evidence="3">
    <location>
        <begin position="396"/>
        <end position="409"/>
    </location>
</feature>
<feature type="compositionally biased region" description="Polar residues" evidence="3">
    <location>
        <begin position="521"/>
        <end position="547"/>
    </location>
</feature>
<feature type="compositionally biased region" description="Low complexity" evidence="3">
    <location>
        <begin position="558"/>
        <end position="587"/>
    </location>
</feature>
<organism evidence="5 6">
    <name type="scientific">Wallemia ichthyophaga (strain EXF-994 / CBS 113033)</name>
    <dbReference type="NCBI Taxonomy" id="1299270"/>
    <lineage>
        <taxon>Eukaryota</taxon>
        <taxon>Fungi</taxon>
        <taxon>Dikarya</taxon>
        <taxon>Basidiomycota</taxon>
        <taxon>Wallemiomycotina</taxon>
        <taxon>Wallemiomycetes</taxon>
        <taxon>Wallemiales</taxon>
        <taxon>Wallemiaceae</taxon>
        <taxon>Wallemia</taxon>
    </lineage>
</organism>
<feature type="compositionally biased region" description="Basic residues" evidence="3">
    <location>
        <begin position="248"/>
        <end position="262"/>
    </location>
</feature>
<reference evidence="6" key="1">
    <citation type="journal article" date="2013" name="BMC Genomics">
        <title>Genome and transcriptome sequencing of the halophilic fungus Wallemia ichthyophaga: haloadaptations present and absent.</title>
        <authorList>
            <person name="Zajc J."/>
            <person name="Liu Y."/>
            <person name="Dai W."/>
            <person name="Yang Z."/>
            <person name="Hu J."/>
            <person name="Gostincar C."/>
            <person name="Gunde-Cimerman N."/>
        </authorList>
    </citation>
    <scope>NUCLEOTIDE SEQUENCE [LARGE SCALE GENOMIC DNA]</scope>
    <source>
        <strain evidence="6">EXF-994 / CBS 113033</strain>
    </source>
</reference>
<feature type="compositionally biased region" description="Polar residues" evidence="3">
    <location>
        <begin position="291"/>
        <end position="310"/>
    </location>
</feature>
<dbReference type="Proteomes" id="UP000014064">
    <property type="component" value="Unassembled WGS sequence"/>
</dbReference>
<dbReference type="InterPro" id="IPR000504">
    <property type="entry name" value="RRM_dom"/>
</dbReference>
<evidence type="ECO:0000313" key="5">
    <source>
        <dbReference type="EMBL" id="EOQ99676.1"/>
    </source>
</evidence>
<dbReference type="HOGENOM" id="CLU_399672_0_0_1"/>
<dbReference type="InterPro" id="IPR012677">
    <property type="entry name" value="Nucleotide-bd_a/b_plait_sf"/>
</dbReference>
<keyword evidence="6" id="KW-1185">Reference proteome</keyword>
<dbReference type="PANTHER" id="PTHR23189">
    <property type="entry name" value="RNA RECOGNITION MOTIF-CONTAINING"/>
    <property type="match status" value="1"/>
</dbReference>
<dbReference type="KEGG" id="wic:J056_001508"/>
<evidence type="ECO:0000313" key="6">
    <source>
        <dbReference type="Proteomes" id="UP000014064"/>
    </source>
</evidence>
<feature type="compositionally biased region" description="Basic and acidic residues" evidence="3">
    <location>
        <begin position="24"/>
        <end position="34"/>
    </location>
</feature>
<protein>
    <submittedName>
        <fullName evidence="5">Protein MEI2-like 2</fullName>
    </submittedName>
</protein>
<keyword evidence="1 2" id="KW-0694">RNA-binding</keyword>
<dbReference type="CDD" id="cd12276">
    <property type="entry name" value="RRM2_MEI2_EAR1_like"/>
    <property type="match status" value="1"/>
</dbReference>
<feature type="compositionally biased region" description="Basic residues" evidence="3">
    <location>
        <begin position="439"/>
        <end position="449"/>
    </location>
</feature>
<evidence type="ECO:0000259" key="4">
    <source>
        <dbReference type="PROSITE" id="PS50102"/>
    </source>
</evidence>
<dbReference type="eggNOG" id="KOG4660">
    <property type="taxonomic scope" value="Eukaryota"/>
</dbReference>
<evidence type="ECO:0000256" key="3">
    <source>
        <dbReference type="SAM" id="MobiDB-lite"/>
    </source>
</evidence>
<feature type="compositionally biased region" description="Pro residues" evidence="3">
    <location>
        <begin position="410"/>
        <end position="423"/>
    </location>
</feature>
<dbReference type="Pfam" id="PF00076">
    <property type="entry name" value="RRM_1"/>
    <property type="match status" value="2"/>
</dbReference>
<dbReference type="OMA" id="HAFHEPR"/>
<feature type="domain" description="RRM" evidence="4">
    <location>
        <begin position="41"/>
        <end position="114"/>
    </location>
</feature>